<keyword evidence="1" id="KW-0472">Membrane</keyword>
<keyword evidence="1" id="KW-1133">Transmembrane helix</keyword>
<protein>
    <submittedName>
        <fullName evidence="2">Uncharacterized protein</fullName>
    </submittedName>
</protein>
<evidence type="ECO:0000313" key="2">
    <source>
        <dbReference type="EMBL" id="OGG84816.1"/>
    </source>
</evidence>
<dbReference type="EMBL" id="MFMM01000001">
    <property type="protein sequence ID" value="OGG84816.1"/>
    <property type="molecule type" value="Genomic_DNA"/>
</dbReference>
<dbReference type="STRING" id="1798525.A3G90_01905"/>
<evidence type="ECO:0000313" key="3">
    <source>
        <dbReference type="Proteomes" id="UP000177325"/>
    </source>
</evidence>
<reference evidence="2 3" key="1">
    <citation type="journal article" date="2016" name="Nat. Commun.">
        <title>Thousands of microbial genomes shed light on interconnected biogeochemical processes in an aquifer system.</title>
        <authorList>
            <person name="Anantharaman K."/>
            <person name="Brown C.T."/>
            <person name="Hug L.A."/>
            <person name="Sharon I."/>
            <person name="Castelle C.J."/>
            <person name="Probst A.J."/>
            <person name="Thomas B.C."/>
            <person name="Singh A."/>
            <person name="Wilkins M.J."/>
            <person name="Karaoz U."/>
            <person name="Brodie E.L."/>
            <person name="Williams K.H."/>
            <person name="Hubbard S.S."/>
            <person name="Banfield J.F."/>
        </authorList>
    </citation>
    <scope>NUCLEOTIDE SEQUENCE [LARGE SCALE GENOMIC DNA]</scope>
</reference>
<name>A0A1F6FG40_9BACT</name>
<sequence length="209" mass="23408">MEPATISSPSATATTTPISPGGFDLLTPILDKIGDSAPGAMSFDSILDFLNTIWVIYAFLAYLFCIFLLVLYVYASTGKKQLEDLDNEARKRREQIYQENFKGLPKNNRIQDMLDHIASDSPSDWKLAIIEADIILDEILKDAGYAGTSLGERLRSISPAQLRSLDDAWQAHKVRNQIAHGGADFILTKRLAEDTIKQYRRVFHEMGVQ</sequence>
<proteinExistence type="predicted"/>
<dbReference type="AlphaFoldDB" id="A0A1F6FG40"/>
<evidence type="ECO:0000256" key="1">
    <source>
        <dbReference type="SAM" id="Phobius"/>
    </source>
</evidence>
<dbReference type="Proteomes" id="UP000177325">
    <property type="component" value="Unassembled WGS sequence"/>
</dbReference>
<keyword evidence="1" id="KW-0812">Transmembrane</keyword>
<comment type="caution">
    <text evidence="2">The sequence shown here is derived from an EMBL/GenBank/DDBJ whole genome shotgun (WGS) entry which is preliminary data.</text>
</comment>
<organism evidence="2 3">
    <name type="scientific">Candidatus Kaiserbacteria bacterium RIFCSPLOWO2_12_FULL_45_26</name>
    <dbReference type="NCBI Taxonomy" id="1798525"/>
    <lineage>
        <taxon>Bacteria</taxon>
        <taxon>Candidatus Kaiseribacteriota</taxon>
    </lineage>
</organism>
<accession>A0A1F6FG40</accession>
<gene>
    <name evidence="2" type="ORF">A3G90_01905</name>
</gene>
<feature type="transmembrane region" description="Helical" evidence="1">
    <location>
        <begin position="54"/>
        <end position="75"/>
    </location>
</feature>